<dbReference type="SUPFAM" id="SSF56112">
    <property type="entry name" value="Protein kinase-like (PK-like)"/>
    <property type="match status" value="3"/>
</dbReference>
<keyword evidence="3" id="KW-1185">Reference proteome</keyword>
<dbReference type="OrthoDB" id="45850at2759"/>
<dbReference type="Pfam" id="PF08238">
    <property type="entry name" value="Sel1"/>
    <property type="match status" value="4"/>
</dbReference>
<evidence type="ECO:0000313" key="2">
    <source>
        <dbReference type="EMBL" id="CAI2169138.1"/>
    </source>
</evidence>
<proteinExistence type="predicted"/>
<protein>
    <submittedName>
        <fullName evidence="2">11112_t:CDS:1</fullName>
    </submittedName>
</protein>
<dbReference type="InterPro" id="IPR011009">
    <property type="entry name" value="Kinase-like_dom_sf"/>
</dbReference>
<dbReference type="Proteomes" id="UP001153678">
    <property type="component" value="Unassembled WGS sequence"/>
</dbReference>
<evidence type="ECO:0000259" key="1">
    <source>
        <dbReference type="PROSITE" id="PS50011"/>
    </source>
</evidence>
<dbReference type="PANTHER" id="PTHR44329">
    <property type="entry name" value="SERINE/THREONINE-PROTEIN KINASE TNNI3K-RELATED"/>
    <property type="match status" value="1"/>
</dbReference>
<gene>
    <name evidence="2" type="ORF">FWILDA_LOCUS3928</name>
</gene>
<dbReference type="Gene3D" id="1.10.510.10">
    <property type="entry name" value="Transferase(Phosphotransferase) domain 1"/>
    <property type="match status" value="3"/>
</dbReference>
<dbReference type="AlphaFoldDB" id="A0A9W4SJD4"/>
<dbReference type="InterPro" id="IPR051681">
    <property type="entry name" value="Ser/Thr_Kinases-Pseudokinases"/>
</dbReference>
<organism evidence="2 3">
    <name type="scientific">Funneliformis geosporum</name>
    <dbReference type="NCBI Taxonomy" id="1117311"/>
    <lineage>
        <taxon>Eukaryota</taxon>
        <taxon>Fungi</taxon>
        <taxon>Fungi incertae sedis</taxon>
        <taxon>Mucoromycota</taxon>
        <taxon>Glomeromycotina</taxon>
        <taxon>Glomeromycetes</taxon>
        <taxon>Glomerales</taxon>
        <taxon>Glomeraceae</taxon>
        <taxon>Funneliformis</taxon>
    </lineage>
</organism>
<reference evidence="2" key="1">
    <citation type="submission" date="2022-08" db="EMBL/GenBank/DDBJ databases">
        <authorList>
            <person name="Kallberg Y."/>
            <person name="Tangrot J."/>
            <person name="Rosling A."/>
        </authorList>
    </citation>
    <scope>NUCLEOTIDE SEQUENCE</scope>
    <source>
        <strain evidence="2">Wild A</strain>
    </source>
</reference>
<dbReference type="SMART" id="SM00671">
    <property type="entry name" value="SEL1"/>
    <property type="match status" value="4"/>
</dbReference>
<dbReference type="InterPro" id="IPR011990">
    <property type="entry name" value="TPR-like_helical_dom_sf"/>
</dbReference>
<dbReference type="SUPFAM" id="SSF81901">
    <property type="entry name" value="HCP-like"/>
    <property type="match status" value="1"/>
</dbReference>
<feature type="domain" description="Protein kinase" evidence="1">
    <location>
        <begin position="573"/>
        <end position="872"/>
    </location>
</feature>
<dbReference type="GO" id="GO:0004674">
    <property type="term" value="F:protein serine/threonine kinase activity"/>
    <property type="evidence" value="ECO:0007669"/>
    <property type="project" value="TreeGrafter"/>
</dbReference>
<sequence>MVLQYANQGTLRHYLQNNFASLNWVNKIEMAFDLACGLLCLHTRDIVHRDLHAKNILVHKNVLMISDFGLSKRLNSDSIYGELRGMPAYVDPQCFKIKNYHRDKKSDIYSLGVLLWELTSGYPPFLQSTNDELSRSENGYIVMVPISLMLPDELSGESSDINQEECDNSSTVDTQSINEKKLECANSSSMDIQSIDEHEDELINSSSFVESQSVDDECNNSSPVVIQSIDEKKLDCGNSSLIDTHEHEEELFNSLSSVDSQSVDENKEECDNSSLVILQSINETSAALYEIIQNYVIYNHVGDSKNFNFTKILKNFLTKSRDIFGFLVENPSIQHYELMIGVFYEMGFGIEKNKTKAFDWYKKAGDKEDVYGLYKVGYYYFDGWGEAAGDDEHYKLAFEFYEAAASGELNIAIHMLAFFYEYGFHVQKDYDEAFKLYKKAAENGFIPSQVELSRYYYSGRGTQKDKMEALKWYQLYQKNDGLINVSDEIKKIERKMEKQEDGTYIYKRSKSILNVNYFQSSKNNDIYGVLPFVAPEVLRGQPYTLASDIYSFSMIMWEFISGIPPFDNKAHDFQLSLEICKGKRPKIIENIPQCYIALMKKCWDSDPLKRPTASEIINIIGNWYQIIDGYETYNYVDEKLLNDFIEFQNADGILEQELLDSNTFTIAIYSTSLELYGITQDPETLNYIIIMQEAICGNLGSNLAIKKYNPNDKFHNLYTVAKALSALHKCDLIHGDLHGGNLLLHDSELVFISDLGLCRPVNKQSDEIYGVLPYVAPEVFSSKMYTKAADIYSFGIIMWEMTSGIPAFHNIVHNLQLSSSIRRGLRPITVEGTLPEYAELMKKCWDPDPSQRPTADILENIFDEWRRKYPFNYFNRITVPDNNEFIIEYQSSYISVEFNLKKINSAESMEDSLSEIISNPTEVLTKENSNDLMSLLIEEELSIDPEFYTKMINYCSKKLNEVHKNDNIMIYTKQIIDCTKNSETKMTK</sequence>
<dbReference type="GO" id="GO:0005524">
    <property type="term" value="F:ATP binding"/>
    <property type="evidence" value="ECO:0007669"/>
    <property type="project" value="InterPro"/>
</dbReference>
<dbReference type="InterPro" id="IPR006597">
    <property type="entry name" value="Sel1-like"/>
</dbReference>
<dbReference type="PROSITE" id="PS50011">
    <property type="entry name" value="PROTEIN_KINASE_DOM"/>
    <property type="match status" value="2"/>
</dbReference>
<dbReference type="Pfam" id="PF07714">
    <property type="entry name" value="PK_Tyr_Ser-Thr"/>
    <property type="match status" value="3"/>
</dbReference>
<dbReference type="Gene3D" id="1.25.40.10">
    <property type="entry name" value="Tetratricopeptide repeat domain"/>
    <property type="match status" value="2"/>
</dbReference>
<feature type="domain" description="Protein kinase" evidence="1">
    <location>
        <begin position="1"/>
        <end position="203"/>
    </location>
</feature>
<comment type="caution">
    <text evidence="2">The sequence shown here is derived from an EMBL/GenBank/DDBJ whole genome shotgun (WGS) entry which is preliminary data.</text>
</comment>
<dbReference type="InterPro" id="IPR001245">
    <property type="entry name" value="Ser-Thr/Tyr_kinase_cat_dom"/>
</dbReference>
<accession>A0A9W4SJD4</accession>
<dbReference type="InterPro" id="IPR000719">
    <property type="entry name" value="Prot_kinase_dom"/>
</dbReference>
<dbReference type="EMBL" id="CAMKVN010000553">
    <property type="protein sequence ID" value="CAI2169138.1"/>
    <property type="molecule type" value="Genomic_DNA"/>
</dbReference>
<evidence type="ECO:0000313" key="3">
    <source>
        <dbReference type="Proteomes" id="UP001153678"/>
    </source>
</evidence>
<name>A0A9W4SJD4_9GLOM</name>